<dbReference type="STRING" id="1802628.A2890_00140"/>
<dbReference type="InterPro" id="IPR043725">
    <property type="entry name" value="DUF5667"/>
</dbReference>
<feature type="coiled-coil region" evidence="1">
    <location>
        <begin position="74"/>
        <end position="135"/>
    </location>
</feature>
<dbReference type="AlphaFoldDB" id="A0A1F4VQV8"/>
<gene>
    <name evidence="3" type="ORF">A2890_00140</name>
</gene>
<reference evidence="3 4" key="1">
    <citation type="journal article" date="2016" name="Nat. Commun.">
        <title>Thousands of microbial genomes shed light on interconnected biogeochemical processes in an aquifer system.</title>
        <authorList>
            <person name="Anantharaman K."/>
            <person name="Brown C.T."/>
            <person name="Hug L.A."/>
            <person name="Sharon I."/>
            <person name="Castelle C.J."/>
            <person name="Probst A.J."/>
            <person name="Thomas B.C."/>
            <person name="Singh A."/>
            <person name="Wilkins M.J."/>
            <person name="Karaoz U."/>
            <person name="Brodie E.L."/>
            <person name="Williams K.H."/>
            <person name="Hubbard S.S."/>
            <person name="Banfield J.F."/>
        </authorList>
    </citation>
    <scope>NUCLEOTIDE SEQUENCE [LARGE SCALE GENOMIC DNA]</scope>
</reference>
<evidence type="ECO:0000313" key="3">
    <source>
        <dbReference type="EMBL" id="OGC59592.1"/>
    </source>
</evidence>
<name>A0A1F4VQV8_UNCKA</name>
<proteinExistence type="predicted"/>
<accession>A0A1F4VQV8</accession>
<dbReference type="Pfam" id="PF18915">
    <property type="entry name" value="DUF5667"/>
    <property type="match status" value="1"/>
</dbReference>
<feature type="domain" description="DUF5667" evidence="2">
    <location>
        <begin position="48"/>
        <end position="157"/>
    </location>
</feature>
<comment type="caution">
    <text evidence="3">The sequence shown here is derived from an EMBL/GenBank/DDBJ whole genome shotgun (WGS) entry which is preliminary data.</text>
</comment>
<organism evidence="3 4">
    <name type="scientific">candidate division WWE3 bacterium RIFCSPLOWO2_01_FULL_53_14</name>
    <dbReference type="NCBI Taxonomy" id="1802628"/>
    <lineage>
        <taxon>Bacteria</taxon>
        <taxon>Katanobacteria</taxon>
    </lineage>
</organism>
<feature type="coiled-coil region" evidence="1">
    <location>
        <begin position="182"/>
        <end position="213"/>
    </location>
</feature>
<dbReference type="EMBL" id="MEVL01000038">
    <property type="protein sequence ID" value="OGC59592.1"/>
    <property type="molecule type" value="Genomic_DNA"/>
</dbReference>
<evidence type="ECO:0000256" key="1">
    <source>
        <dbReference type="SAM" id="Coils"/>
    </source>
</evidence>
<dbReference type="Gene3D" id="1.20.120.20">
    <property type="entry name" value="Apolipoprotein"/>
    <property type="match status" value="1"/>
</dbReference>
<protein>
    <recommendedName>
        <fullName evidence="2">DUF5667 domain-containing protein</fullName>
    </recommendedName>
</protein>
<sequence length="225" mass="26517">MLVYLKGVMKTVKIFILALLPILVFAFLAGNIFAQEEPYEDIEEAALAPDSPFYFLKGWQEAIEGVIANFQGDEARANLELRFAERRVAEMKRLARLGEDGELMENLREQWQEHLTRAQERAEKVSERREEIQTTILEQMDRHRTVMERVLEQVPDEAQDAINRAIDNYETNRQKLLESFPTERLEEVKSKLKDRLESTIERFQLRRERFRNLLENGIDETDTTE</sequence>
<evidence type="ECO:0000259" key="2">
    <source>
        <dbReference type="Pfam" id="PF18915"/>
    </source>
</evidence>
<evidence type="ECO:0000313" key="4">
    <source>
        <dbReference type="Proteomes" id="UP000176967"/>
    </source>
</evidence>
<keyword evidence="1" id="KW-0175">Coiled coil</keyword>
<dbReference type="Proteomes" id="UP000176967">
    <property type="component" value="Unassembled WGS sequence"/>
</dbReference>